<evidence type="ECO:0000256" key="1">
    <source>
        <dbReference type="SAM" id="Phobius"/>
    </source>
</evidence>
<feature type="transmembrane region" description="Helical" evidence="1">
    <location>
        <begin position="27"/>
        <end position="51"/>
    </location>
</feature>
<keyword evidence="1" id="KW-1133">Transmembrane helix</keyword>
<evidence type="ECO:0008006" key="4">
    <source>
        <dbReference type="Google" id="ProtNLM"/>
    </source>
</evidence>
<dbReference type="Proteomes" id="UP000678393">
    <property type="component" value="Unassembled WGS sequence"/>
</dbReference>
<evidence type="ECO:0000313" key="3">
    <source>
        <dbReference type="Proteomes" id="UP000678393"/>
    </source>
</evidence>
<dbReference type="EMBL" id="CAJHNH020001571">
    <property type="protein sequence ID" value="CAG5123629.1"/>
    <property type="molecule type" value="Genomic_DNA"/>
</dbReference>
<reference evidence="2" key="1">
    <citation type="submission" date="2021-04" db="EMBL/GenBank/DDBJ databases">
        <authorList>
            <consortium name="Molecular Ecology Group"/>
        </authorList>
    </citation>
    <scope>NUCLEOTIDE SEQUENCE</scope>
</reference>
<comment type="caution">
    <text evidence="2">The sequence shown here is derived from an EMBL/GenBank/DDBJ whole genome shotgun (WGS) entry which is preliminary data.</text>
</comment>
<feature type="non-terminal residue" evidence="2">
    <location>
        <position position="1"/>
    </location>
</feature>
<sequence>FVMVKNHNYQCAGAPEHDSIYMPLQIYVYQFALLFITPVVIVFICNIGVLIRIFSVEKATHNEDSSSTRLT</sequence>
<protein>
    <recommendedName>
        <fullName evidence="4">G-protein coupled receptors family 1 profile domain-containing protein</fullName>
    </recommendedName>
</protein>
<feature type="non-terminal residue" evidence="2">
    <location>
        <position position="71"/>
    </location>
</feature>
<proteinExistence type="predicted"/>
<keyword evidence="3" id="KW-1185">Reference proteome</keyword>
<accession>A0A8S3Z3C3</accession>
<organism evidence="2 3">
    <name type="scientific">Candidula unifasciata</name>
    <dbReference type="NCBI Taxonomy" id="100452"/>
    <lineage>
        <taxon>Eukaryota</taxon>
        <taxon>Metazoa</taxon>
        <taxon>Spiralia</taxon>
        <taxon>Lophotrochozoa</taxon>
        <taxon>Mollusca</taxon>
        <taxon>Gastropoda</taxon>
        <taxon>Heterobranchia</taxon>
        <taxon>Euthyneura</taxon>
        <taxon>Panpulmonata</taxon>
        <taxon>Eupulmonata</taxon>
        <taxon>Stylommatophora</taxon>
        <taxon>Helicina</taxon>
        <taxon>Helicoidea</taxon>
        <taxon>Geomitridae</taxon>
        <taxon>Candidula</taxon>
    </lineage>
</organism>
<name>A0A8S3Z3C3_9EUPU</name>
<keyword evidence="1" id="KW-0812">Transmembrane</keyword>
<dbReference type="AlphaFoldDB" id="A0A8S3Z3C3"/>
<gene>
    <name evidence="2" type="ORF">CUNI_LOCUS9187</name>
</gene>
<dbReference type="OrthoDB" id="9990906at2759"/>
<evidence type="ECO:0000313" key="2">
    <source>
        <dbReference type="EMBL" id="CAG5123629.1"/>
    </source>
</evidence>
<keyword evidence="1" id="KW-0472">Membrane</keyword>